<protein>
    <recommendedName>
        <fullName evidence="8">Amino acid permease/ SLC12A domain-containing protein</fullName>
    </recommendedName>
</protein>
<dbReference type="Gene3D" id="1.20.1740.10">
    <property type="entry name" value="Amino acid/polyamine transporter I"/>
    <property type="match status" value="1"/>
</dbReference>
<reference evidence="9" key="1">
    <citation type="journal article" date="2020" name="Stud. Mycol.">
        <title>101 Dothideomycetes genomes: a test case for predicting lifestyles and emergence of pathogens.</title>
        <authorList>
            <person name="Haridas S."/>
            <person name="Albert R."/>
            <person name="Binder M."/>
            <person name="Bloem J."/>
            <person name="Labutti K."/>
            <person name="Salamov A."/>
            <person name="Andreopoulos B."/>
            <person name="Baker S."/>
            <person name="Barry K."/>
            <person name="Bills G."/>
            <person name="Bluhm B."/>
            <person name="Cannon C."/>
            <person name="Castanera R."/>
            <person name="Culley D."/>
            <person name="Daum C."/>
            <person name="Ezra D."/>
            <person name="Gonzalez J."/>
            <person name="Henrissat B."/>
            <person name="Kuo A."/>
            <person name="Liang C."/>
            <person name="Lipzen A."/>
            <person name="Lutzoni F."/>
            <person name="Magnuson J."/>
            <person name="Mondo S."/>
            <person name="Nolan M."/>
            <person name="Ohm R."/>
            <person name="Pangilinan J."/>
            <person name="Park H.-J."/>
            <person name="Ramirez L."/>
            <person name="Alfaro M."/>
            <person name="Sun H."/>
            <person name="Tritt A."/>
            <person name="Yoshinaga Y."/>
            <person name="Zwiers L.-H."/>
            <person name="Turgeon B."/>
            <person name="Goodwin S."/>
            <person name="Spatafora J."/>
            <person name="Crous P."/>
            <person name="Grigoriev I."/>
        </authorList>
    </citation>
    <scope>NUCLEOTIDE SEQUENCE</scope>
    <source>
        <strain evidence="9">CBS 115976</strain>
    </source>
</reference>
<dbReference type="OrthoDB" id="3900342at2759"/>
<dbReference type="GO" id="GO:0016020">
    <property type="term" value="C:membrane"/>
    <property type="evidence" value="ECO:0007669"/>
    <property type="project" value="UniProtKB-SubCell"/>
</dbReference>
<dbReference type="InterPro" id="IPR050524">
    <property type="entry name" value="APC_YAT"/>
</dbReference>
<feature type="transmembrane region" description="Helical" evidence="7">
    <location>
        <begin position="431"/>
        <end position="449"/>
    </location>
</feature>
<evidence type="ECO:0000256" key="7">
    <source>
        <dbReference type="SAM" id="Phobius"/>
    </source>
</evidence>
<keyword evidence="3 7" id="KW-0812">Transmembrane</keyword>
<feature type="transmembrane region" description="Helical" evidence="7">
    <location>
        <begin position="161"/>
        <end position="181"/>
    </location>
</feature>
<gene>
    <name evidence="9" type="ORF">BT63DRAFT_377025</name>
</gene>
<evidence type="ECO:0000259" key="8">
    <source>
        <dbReference type="Pfam" id="PF00324"/>
    </source>
</evidence>
<keyword evidence="6 7" id="KW-0472">Membrane</keyword>
<dbReference type="Pfam" id="PF00324">
    <property type="entry name" value="AA_permease"/>
    <property type="match status" value="1"/>
</dbReference>
<feature type="transmembrane region" description="Helical" evidence="7">
    <location>
        <begin position="130"/>
        <end position="149"/>
    </location>
</feature>
<feature type="transmembrane region" description="Helical" evidence="7">
    <location>
        <begin position="355"/>
        <end position="373"/>
    </location>
</feature>
<dbReference type="GO" id="GO:0015171">
    <property type="term" value="F:amino acid transmembrane transporter activity"/>
    <property type="evidence" value="ECO:0007669"/>
    <property type="project" value="TreeGrafter"/>
</dbReference>
<dbReference type="PANTHER" id="PTHR43341:SF9">
    <property type="entry name" value="DICARBOXYLIC AMINO ACID PERMEASE"/>
    <property type="match status" value="1"/>
</dbReference>
<keyword evidence="10" id="KW-1185">Reference proteome</keyword>
<feature type="transmembrane region" description="Helical" evidence="7">
    <location>
        <begin position="293"/>
        <end position="316"/>
    </location>
</feature>
<dbReference type="PIRSF" id="PIRSF006060">
    <property type="entry name" value="AA_transporter"/>
    <property type="match status" value="1"/>
</dbReference>
<evidence type="ECO:0000256" key="4">
    <source>
        <dbReference type="ARBA" id="ARBA00022970"/>
    </source>
</evidence>
<evidence type="ECO:0000256" key="6">
    <source>
        <dbReference type="ARBA" id="ARBA00023136"/>
    </source>
</evidence>
<evidence type="ECO:0000256" key="5">
    <source>
        <dbReference type="ARBA" id="ARBA00022989"/>
    </source>
</evidence>
<feature type="transmembrane region" description="Helical" evidence="7">
    <location>
        <begin position="379"/>
        <end position="400"/>
    </location>
</feature>
<keyword evidence="2" id="KW-0813">Transport</keyword>
<evidence type="ECO:0000256" key="1">
    <source>
        <dbReference type="ARBA" id="ARBA00004141"/>
    </source>
</evidence>
<dbReference type="InterPro" id="IPR004840">
    <property type="entry name" value="Amino_acid_permease_CS"/>
</dbReference>
<feature type="transmembrane region" description="Helical" evidence="7">
    <location>
        <begin position="455"/>
        <end position="476"/>
    </location>
</feature>
<feature type="transmembrane region" description="Helical" evidence="7">
    <location>
        <begin position="212"/>
        <end position="232"/>
    </location>
</feature>
<dbReference type="InterPro" id="IPR004841">
    <property type="entry name" value="AA-permease/SLC12A_dom"/>
</dbReference>
<keyword evidence="5 7" id="KW-1133">Transmembrane helix</keyword>
<keyword evidence="4" id="KW-0029">Amino-acid transport</keyword>
<evidence type="ECO:0000313" key="9">
    <source>
        <dbReference type="EMBL" id="KAF2666119.1"/>
    </source>
</evidence>
<sequence>MVESHEEATSDELHRDFKPRQVFMFSIACAIGTGLIIGSGSALAAGGPGSLLIAYIAIGIAVFFVMTALGEMAAFLPMNKGFGGYASRMVDPAFGFATGWNYFFKYIIAAPTNLTAAGLIIQYWRPDLNVGIWVAVFAIMAIFINCLNVRWIGEVEFCASVVKVVVLVTLILTCFIISMGGNPHHQRTGFGYWNEPGAFAEYILKGPKGRFLGWWACMCQACFSYTGTEVVGMTFGETPNPRKNVPRAIRQTFWRITVFYVLAIVVVGMTVPYNSKELVKATSKSTSAAASPFVVAILLAGIHTMPGVINAGLLIFTLSAASSDIYCASRSLYGLARDGQAPEITGRTLKNGSPVFAVATASVFMALGFLNSSKSASTVFGYFVSLVTPFSVLNWMAILLSHLSFRRALVVQGIPLKALPYTSWMQPWGSYYALFIAFLVLIFNGYDAFVGKGFVARTFVLKYLGPVLFGLNCAWWKLYKRTKRVKAADMDLITGRQEDEIWQAEMSSHLKSG</sequence>
<feature type="transmembrane region" description="Helical" evidence="7">
    <location>
        <begin position="103"/>
        <end position="124"/>
    </location>
</feature>
<evidence type="ECO:0000256" key="2">
    <source>
        <dbReference type="ARBA" id="ARBA00022448"/>
    </source>
</evidence>
<comment type="subcellular location">
    <subcellularLocation>
        <location evidence="1">Membrane</location>
        <topology evidence="1">Multi-pass membrane protein</topology>
    </subcellularLocation>
</comment>
<dbReference type="Proteomes" id="UP000799302">
    <property type="component" value="Unassembled WGS sequence"/>
</dbReference>
<accession>A0A6A6U1F3</accession>
<feature type="transmembrane region" description="Helical" evidence="7">
    <location>
        <begin position="51"/>
        <end position="70"/>
    </location>
</feature>
<proteinExistence type="predicted"/>
<evidence type="ECO:0000313" key="10">
    <source>
        <dbReference type="Proteomes" id="UP000799302"/>
    </source>
</evidence>
<feature type="domain" description="Amino acid permease/ SLC12A" evidence="8">
    <location>
        <begin position="22"/>
        <end position="485"/>
    </location>
</feature>
<evidence type="ECO:0000256" key="3">
    <source>
        <dbReference type="ARBA" id="ARBA00022692"/>
    </source>
</evidence>
<dbReference type="EMBL" id="MU004239">
    <property type="protein sequence ID" value="KAF2666119.1"/>
    <property type="molecule type" value="Genomic_DNA"/>
</dbReference>
<dbReference type="PROSITE" id="PS00218">
    <property type="entry name" value="AMINO_ACID_PERMEASE_1"/>
    <property type="match status" value="1"/>
</dbReference>
<dbReference type="AlphaFoldDB" id="A0A6A6U1F3"/>
<dbReference type="PANTHER" id="PTHR43341">
    <property type="entry name" value="AMINO ACID PERMEASE"/>
    <property type="match status" value="1"/>
</dbReference>
<dbReference type="FunFam" id="1.20.1740.10:FF:000006">
    <property type="entry name" value="General amino acid permease"/>
    <property type="match status" value="1"/>
</dbReference>
<feature type="transmembrane region" description="Helical" evidence="7">
    <location>
        <begin position="22"/>
        <end position="45"/>
    </location>
</feature>
<feature type="transmembrane region" description="Helical" evidence="7">
    <location>
        <begin position="253"/>
        <end position="273"/>
    </location>
</feature>
<name>A0A6A6U1F3_9PEZI</name>
<organism evidence="9 10">
    <name type="scientific">Microthyrium microscopicum</name>
    <dbReference type="NCBI Taxonomy" id="703497"/>
    <lineage>
        <taxon>Eukaryota</taxon>
        <taxon>Fungi</taxon>
        <taxon>Dikarya</taxon>
        <taxon>Ascomycota</taxon>
        <taxon>Pezizomycotina</taxon>
        <taxon>Dothideomycetes</taxon>
        <taxon>Dothideomycetes incertae sedis</taxon>
        <taxon>Microthyriales</taxon>
        <taxon>Microthyriaceae</taxon>
        <taxon>Microthyrium</taxon>
    </lineage>
</organism>